<organism evidence="1">
    <name type="scientific">viral metagenome</name>
    <dbReference type="NCBI Taxonomy" id="1070528"/>
    <lineage>
        <taxon>unclassified sequences</taxon>
        <taxon>metagenomes</taxon>
        <taxon>organismal metagenomes</taxon>
    </lineage>
</organism>
<reference evidence="1" key="1">
    <citation type="journal article" date="2020" name="Nature">
        <title>Giant virus diversity and host interactions through global metagenomics.</title>
        <authorList>
            <person name="Schulz F."/>
            <person name="Roux S."/>
            <person name="Paez-Espino D."/>
            <person name="Jungbluth S."/>
            <person name="Walsh D.A."/>
            <person name="Denef V.J."/>
            <person name="McMahon K.D."/>
            <person name="Konstantinidis K.T."/>
            <person name="Eloe-Fadrosh E.A."/>
            <person name="Kyrpides N.C."/>
            <person name="Woyke T."/>
        </authorList>
    </citation>
    <scope>NUCLEOTIDE SEQUENCE</scope>
    <source>
        <strain evidence="1">GVMAG-M-3300025699-48</strain>
    </source>
</reference>
<proteinExistence type="predicted"/>
<dbReference type="EMBL" id="MN740306">
    <property type="protein sequence ID" value="QHT99260.1"/>
    <property type="molecule type" value="Genomic_DNA"/>
</dbReference>
<evidence type="ECO:0000313" key="1">
    <source>
        <dbReference type="EMBL" id="QHT99260.1"/>
    </source>
</evidence>
<dbReference type="AlphaFoldDB" id="A0A6C0J398"/>
<protein>
    <submittedName>
        <fullName evidence="1">Uncharacterized protein</fullName>
    </submittedName>
</protein>
<sequence length="110" mass="12378">MATQFNTTNYSQLNTDITEIMRSGTFSGVYISIYTDADATTFAVDGNAPLENKKISKLNTTGSYTITTTNQFVNASLEVVFEDGSSFKSFDIVDEHWYKIEGVVFNRRKF</sequence>
<accession>A0A6C0J398</accession>
<name>A0A6C0J398_9ZZZZ</name>